<dbReference type="AlphaFoldDB" id="A0A7I8K473"/>
<organism evidence="1 2">
    <name type="scientific">Spirodela intermedia</name>
    <name type="common">Intermediate duckweed</name>
    <dbReference type="NCBI Taxonomy" id="51605"/>
    <lineage>
        <taxon>Eukaryota</taxon>
        <taxon>Viridiplantae</taxon>
        <taxon>Streptophyta</taxon>
        <taxon>Embryophyta</taxon>
        <taxon>Tracheophyta</taxon>
        <taxon>Spermatophyta</taxon>
        <taxon>Magnoliopsida</taxon>
        <taxon>Liliopsida</taxon>
        <taxon>Araceae</taxon>
        <taxon>Lemnoideae</taxon>
        <taxon>Spirodela</taxon>
    </lineage>
</organism>
<proteinExistence type="predicted"/>
<evidence type="ECO:0000313" key="1">
    <source>
        <dbReference type="EMBL" id="CAA7391349.1"/>
    </source>
</evidence>
<dbReference type="EMBL" id="LR746265">
    <property type="protein sequence ID" value="CAA7391349.1"/>
    <property type="molecule type" value="Genomic_DNA"/>
</dbReference>
<accession>A0A7I8K473</accession>
<sequence>MAERWCCILIMQHSYTVLFFLSIHRDKSKRRAKMRAS</sequence>
<keyword evidence="2" id="KW-1185">Reference proteome</keyword>
<name>A0A7I8K473_SPIIN</name>
<gene>
    <name evidence="1" type="ORF">SI8410_02002676</name>
</gene>
<protein>
    <submittedName>
        <fullName evidence="1">Uncharacterized protein</fullName>
    </submittedName>
</protein>
<dbReference type="Proteomes" id="UP000663760">
    <property type="component" value="Chromosome 2"/>
</dbReference>
<reference evidence="1" key="1">
    <citation type="submission" date="2020-02" db="EMBL/GenBank/DDBJ databases">
        <authorList>
            <person name="Scholz U."/>
            <person name="Mascher M."/>
            <person name="Fiebig A."/>
        </authorList>
    </citation>
    <scope>NUCLEOTIDE SEQUENCE</scope>
</reference>
<evidence type="ECO:0000313" key="2">
    <source>
        <dbReference type="Proteomes" id="UP000663760"/>
    </source>
</evidence>